<sequence length="193" mass="21389">ITSLLVARDLEGFVSGATPCPPATISNSDTSIPNSSYLFWVRQDKLLYIALLSSCDDEAQVVMSSADTSHEAWVALQRAFSNRSRSRVMSLKERLNSITKGSSVTSYLQSICTIADELSLIGHPVDDLDLVIHTLNGLGPIFREFCTSIRTCDIPIRFDALLDKLLDFEMLLQRDDCLQSTTPVTTNYTTSFQ</sequence>
<dbReference type="PANTHER" id="PTHR47481">
    <property type="match status" value="1"/>
</dbReference>
<dbReference type="EMBL" id="KQ483749">
    <property type="protein sequence ID" value="KYP41854.1"/>
    <property type="molecule type" value="Genomic_DNA"/>
</dbReference>
<dbReference type="Pfam" id="PF14223">
    <property type="entry name" value="Retrotran_gag_2"/>
    <property type="match status" value="1"/>
</dbReference>
<dbReference type="Gramene" id="C.cajan_35296.t">
    <property type="protein sequence ID" value="C.cajan_35296.t.cds1"/>
    <property type="gene ID" value="C.cajan_35296"/>
</dbReference>
<evidence type="ECO:0000313" key="1">
    <source>
        <dbReference type="EMBL" id="KYP41854.1"/>
    </source>
</evidence>
<dbReference type="OMA" id="NANHRTH"/>
<proteinExistence type="predicted"/>
<feature type="non-terminal residue" evidence="1">
    <location>
        <position position="1"/>
    </location>
</feature>
<name>A0A151RGU1_CAJCA</name>
<evidence type="ECO:0008006" key="3">
    <source>
        <dbReference type="Google" id="ProtNLM"/>
    </source>
</evidence>
<organism evidence="1 2">
    <name type="scientific">Cajanus cajan</name>
    <name type="common">Pigeon pea</name>
    <name type="synonym">Cajanus indicus</name>
    <dbReference type="NCBI Taxonomy" id="3821"/>
    <lineage>
        <taxon>Eukaryota</taxon>
        <taxon>Viridiplantae</taxon>
        <taxon>Streptophyta</taxon>
        <taxon>Embryophyta</taxon>
        <taxon>Tracheophyta</taxon>
        <taxon>Spermatophyta</taxon>
        <taxon>Magnoliopsida</taxon>
        <taxon>eudicotyledons</taxon>
        <taxon>Gunneridae</taxon>
        <taxon>Pentapetalae</taxon>
        <taxon>rosids</taxon>
        <taxon>fabids</taxon>
        <taxon>Fabales</taxon>
        <taxon>Fabaceae</taxon>
        <taxon>Papilionoideae</taxon>
        <taxon>50 kb inversion clade</taxon>
        <taxon>NPAAA clade</taxon>
        <taxon>indigoferoid/millettioid clade</taxon>
        <taxon>Phaseoleae</taxon>
        <taxon>Cajanus</taxon>
    </lineage>
</organism>
<evidence type="ECO:0000313" key="2">
    <source>
        <dbReference type="Proteomes" id="UP000075243"/>
    </source>
</evidence>
<gene>
    <name evidence="1" type="ORF">KK1_036779</name>
</gene>
<dbReference type="Proteomes" id="UP000075243">
    <property type="component" value="Unassembled WGS sequence"/>
</dbReference>
<dbReference type="PANTHER" id="PTHR47481:SF9">
    <property type="entry name" value="RETROTRANSPOSON GAG DOMAIN-CONTAINING PROTEIN"/>
    <property type="match status" value="1"/>
</dbReference>
<dbReference type="STRING" id="3821.A0A151RGU1"/>
<protein>
    <recommendedName>
        <fullName evidence="3">Retrovirus-related Pol polyprotein from transposon TNT 1-94</fullName>
    </recommendedName>
</protein>
<keyword evidence="2" id="KW-1185">Reference proteome</keyword>
<reference evidence="1" key="1">
    <citation type="journal article" date="2012" name="Nat. Biotechnol.">
        <title>Draft genome sequence of pigeonpea (Cajanus cajan), an orphan legume crop of resource-poor farmers.</title>
        <authorList>
            <person name="Varshney R.K."/>
            <person name="Chen W."/>
            <person name="Li Y."/>
            <person name="Bharti A.K."/>
            <person name="Saxena R.K."/>
            <person name="Schlueter J.A."/>
            <person name="Donoghue M.T."/>
            <person name="Azam S."/>
            <person name="Fan G."/>
            <person name="Whaley A.M."/>
            <person name="Farmer A.D."/>
            <person name="Sheridan J."/>
            <person name="Iwata A."/>
            <person name="Tuteja R."/>
            <person name="Penmetsa R.V."/>
            <person name="Wu W."/>
            <person name="Upadhyaya H.D."/>
            <person name="Yang S.P."/>
            <person name="Shah T."/>
            <person name="Saxena K.B."/>
            <person name="Michael T."/>
            <person name="McCombie W.R."/>
            <person name="Yang B."/>
            <person name="Zhang G."/>
            <person name="Yang H."/>
            <person name="Wang J."/>
            <person name="Spillane C."/>
            <person name="Cook D.R."/>
            <person name="May G.D."/>
            <person name="Xu X."/>
            <person name="Jackson S.A."/>
        </authorList>
    </citation>
    <scope>NUCLEOTIDE SEQUENCE [LARGE SCALE GENOMIC DNA]</scope>
</reference>
<accession>A0A151RGU1</accession>
<dbReference type="AlphaFoldDB" id="A0A151RGU1"/>